<accession>A0A124SI13</accession>
<gene>
    <name evidence="1" type="ORF">Ccrd_010326</name>
</gene>
<sequence length="90" mass="9702">MESAWEGFGLRRGEGVGWGCSAYEVLGERREEADREGKGGRGRKVFEGGVAVGVWRGRRGRVGLASVRSRKCGKREIKVGDKVAGGHGNK</sequence>
<proteinExistence type="predicted"/>
<reference evidence="1 2" key="1">
    <citation type="journal article" date="2016" name="Sci. Rep.">
        <title>The genome sequence of the outbreeding globe artichoke constructed de novo incorporating a phase-aware low-pass sequencing strategy of F1 progeny.</title>
        <authorList>
            <person name="Scaglione D."/>
            <person name="Reyes-Chin-Wo S."/>
            <person name="Acquadro A."/>
            <person name="Froenicke L."/>
            <person name="Portis E."/>
            <person name="Beitel C."/>
            <person name="Tirone M."/>
            <person name="Mauro R."/>
            <person name="Lo Monaco A."/>
            <person name="Mauromicale G."/>
            <person name="Faccioli P."/>
            <person name="Cattivelli L."/>
            <person name="Rieseberg L."/>
            <person name="Michelmore R."/>
            <person name="Lanteri S."/>
        </authorList>
    </citation>
    <scope>NUCLEOTIDE SEQUENCE [LARGE SCALE GENOMIC DNA]</scope>
    <source>
        <strain evidence="1">2C</strain>
    </source>
</reference>
<protein>
    <submittedName>
        <fullName evidence="1">Uncharacterized protein</fullName>
    </submittedName>
</protein>
<feature type="non-terminal residue" evidence="1">
    <location>
        <position position="1"/>
    </location>
</feature>
<dbReference type="EMBL" id="LEKV01000533">
    <property type="protein sequence ID" value="KVI11266.1"/>
    <property type="molecule type" value="Genomic_DNA"/>
</dbReference>
<keyword evidence="2" id="KW-1185">Reference proteome</keyword>
<dbReference type="Proteomes" id="UP000243975">
    <property type="component" value="Unassembled WGS sequence"/>
</dbReference>
<evidence type="ECO:0000313" key="1">
    <source>
        <dbReference type="EMBL" id="KVI11266.1"/>
    </source>
</evidence>
<dbReference type="Gramene" id="KVI11266">
    <property type="protein sequence ID" value="KVI11266"/>
    <property type="gene ID" value="Ccrd_010326"/>
</dbReference>
<evidence type="ECO:0000313" key="2">
    <source>
        <dbReference type="Proteomes" id="UP000243975"/>
    </source>
</evidence>
<organism evidence="1 2">
    <name type="scientific">Cynara cardunculus var. scolymus</name>
    <name type="common">Globe artichoke</name>
    <name type="synonym">Cynara scolymus</name>
    <dbReference type="NCBI Taxonomy" id="59895"/>
    <lineage>
        <taxon>Eukaryota</taxon>
        <taxon>Viridiplantae</taxon>
        <taxon>Streptophyta</taxon>
        <taxon>Embryophyta</taxon>
        <taxon>Tracheophyta</taxon>
        <taxon>Spermatophyta</taxon>
        <taxon>Magnoliopsida</taxon>
        <taxon>eudicotyledons</taxon>
        <taxon>Gunneridae</taxon>
        <taxon>Pentapetalae</taxon>
        <taxon>asterids</taxon>
        <taxon>campanulids</taxon>
        <taxon>Asterales</taxon>
        <taxon>Asteraceae</taxon>
        <taxon>Carduoideae</taxon>
        <taxon>Cardueae</taxon>
        <taxon>Carduinae</taxon>
        <taxon>Cynara</taxon>
    </lineage>
</organism>
<dbReference type="AlphaFoldDB" id="A0A124SI13"/>
<comment type="caution">
    <text evidence="1">The sequence shown here is derived from an EMBL/GenBank/DDBJ whole genome shotgun (WGS) entry which is preliminary data.</text>
</comment>
<name>A0A124SI13_CYNCS</name>